<sequence length="231" mass="26231">MRRKLIDIFNHWLKVSKDKLSAIINIVEMLYTASLLIYDVEDNTILRHSIPDHTSWADELDSRDREKAIQIRDREENDSEKDSIENSNNTQAKSTEEISEILLVNSHTNLSNLQDTIESESNANITQINTDESPAKESNELQTLLNEEKVTQVKRSESTTQATYGASASENSKTEVEVNSMTELAMHSEEVDIESQEESEDGDDSFIEIKKGYEFTVSGVSEFLRCTLVHP</sequence>
<comment type="caution">
    <text evidence="1">The sequence shown here is derived from an EMBL/GenBank/DDBJ whole genome shotgun (WGS) entry which is preliminary data.</text>
</comment>
<proteinExistence type="predicted"/>
<evidence type="ECO:0000313" key="1">
    <source>
        <dbReference type="EMBL" id="CAG8489438.1"/>
    </source>
</evidence>
<protein>
    <submittedName>
        <fullName evidence="1">7483_t:CDS:1</fullName>
    </submittedName>
</protein>
<dbReference type="EMBL" id="CAJVPM010002611">
    <property type="protein sequence ID" value="CAG8489438.1"/>
    <property type="molecule type" value="Genomic_DNA"/>
</dbReference>
<feature type="non-terminal residue" evidence="1">
    <location>
        <position position="231"/>
    </location>
</feature>
<reference evidence="1" key="1">
    <citation type="submission" date="2021-06" db="EMBL/GenBank/DDBJ databases">
        <authorList>
            <person name="Kallberg Y."/>
            <person name="Tangrot J."/>
            <person name="Rosling A."/>
        </authorList>
    </citation>
    <scope>NUCLEOTIDE SEQUENCE</scope>
    <source>
        <strain evidence="1">AU212A</strain>
    </source>
</reference>
<organism evidence="1 2">
    <name type="scientific">Scutellospora calospora</name>
    <dbReference type="NCBI Taxonomy" id="85575"/>
    <lineage>
        <taxon>Eukaryota</taxon>
        <taxon>Fungi</taxon>
        <taxon>Fungi incertae sedis</taxon>
        <taxon>Mucoromycota</taxon>
        <taxon>Glomeromycotina</taxon>
        <taxon>Glomeromycetes</taxon>
        <taxon>Diversisporales</taxon>
        <taxon>Gigasporaceae</taxon>
        <taxon>Scutellospora</taxon>
    </lineage>
</organism>
<keyword evidence="2" id="KW-1185">Reference proteome</keyword>
<name>A0ACA9KRN0_9GLOM</name>
<gene>
    <name evidence="1" type="ORF">SCALOS_LOCUS2766</name>
</gene>
<evidence type="ECO:0000313" key="2">
    <source>
        <dbReference type="Proteomes" id="UP000789860"/>
    </source>
</evidence>
<accession>A0ACA9KRN0</accession>
<dbReference type="Proteomes" id="UP000789860">
    <property type="component" value="Unassembled WGS sequence"/>
</dbReference>